<comment type="function">
    <text evidence="15">Catalyzes the formation of NAD(+) from nicotinamide mononucleotide (NMN) and ATP. Can also use the deamidated form; nicotinic acid mononucleotide (NaMN) as substrate with the same efficiency. Can use triazofurin monophosphate (TrMP) as substrate. Can also use GTP and ITP as nucleotide donors. Also catalyzes the reverse reaction, i.e. the pyrophosphorolytic cleavage of NAD(+). For the pyrophosphorolytic activity, can use NAD(+), NADH, NaAD, nicotinic acid adenine dinucleotide phosphate (NHD), nicotinamide guanine dinucleotide (NGD) as substrates. Fails to cleave phosphorylated dinucleotides NADP(+), NADPH and NaADP(+). Protects against axonal degeneration following injury. May be involved in the maintenance of axonal integrity. Also functions as a stress-response chaperone protein that prevents toxic aggregation of proteins; this function may be independent of its NAD(+) synthesis activity.</text>
</comment>
<evidence type="ECO:0000313" key="19">
    <source>
        <dbReference type="Proteomes" id="UP000887566"/>
    </source>
</evidence>
<dbReference type="Gene3D" id="3.40.50.620">
    <property type="entry name" value="HUPs"/>
    <property type="match status" value="1"/>
</dbReference>
<keyword evidence="7" id="KW-0548">Nucleotidyltransferase</keyword>
<keyword evidence="6" id="KW-0808">Transferase</keyword>
<dbReference type="InterPro" id="IPR014729">
    <property type="entry name" value="Rossmann-like_a/b/a_fold"/>
</dbReference>
<dbReference type="GO" id="GO:0005759">
    <property type="term" value="C:mitochondrial matrix"/>
    <property type="evidence" value="ECO:0007669"/>
    <property type="project" value="UniProtKB-ARBA"/>
</dbReference>
<feature type="region of interest" description="Disordered" evidence="17">
    <location>
        <begin position="356"/>
        <end position="391"/>
    </location>
</feature>
<evidence type="ECO:0000313" key="20">
    <source>
        <dbReference type="WBParaSite" id="PSAMB.scaffold155size71331.g2733.t1"/>
    </source>
</evidence>
<comment type="subunit">
    <text evidence="4">Homotetramer.</text>
</comment>
<feature type="coiled-coil region" evidence="16">
    <location>
        <begin position="276"/>
        <end position="303"/>
    </location>
</feature>
<comment type="cofactor">
    <cofactor evidence="1">
        <name>Mg(2+)</name>
        <dbReference type="ChEBI" id="CHEBI:18420"/>
    </cofactor>
</comment>
<evidence type="ECO:0000256" key="12">
    <source>
        <dbReference type="ARBA" id="ARBA00074013"/>
    </source>
</evidence>
<evidence type="ECO:0000259" key="18">
    <source>
        <dbReference type="Pfam" id="PF01467"/>
    </source>
</evidence>
<feature type="domain" description="Cytidyltransferase-like" evidence="18">
    <location>
        <begin position="17"/>
        <end position="207"/>
    </location>
</feature>
<keyword evidence="16" id="KW-0175">Coiled coil</keyword>
<keyword evidence="11" id="KW-0496">Mitochondrion</keyword>
<reference evidence="20" key="1">
    <citation type="submission" date="2022-11" db="UniProtKB">
        <authorList>
            <consortium name="WormBaseParasite"/>
        </authorList>
    </citation>
    <scope>IDENTIFICATION</scope>
</reference>
<evidence type="ECO:0000256" key="3">
    <source>
        <dbReference type="ARBA" id="ARBA00004790"/>
    </source>
</evidence>
<comment type="pathway">
    <text evidence="3">Cofactor biosynthesis; NAD(+) biosynthesis.</text>
</comment>
<evidence type="ECO:0000256" key="17">
    <source>
        <dbReference type="SAM" id="MobiDB-lite"/>
    </source>
</evidence>
<evidence type="ECO:0000256" key="10">
    <source>
        <dbReference type="ARBA" id="ARBA00023027"/>
    </source>
</evidence>
<dbReference type="Proteomes" id="UP000887566">
    <property type="component" value="Unplaced"/>
</dbReference>
<keyword evidence="9" id="KW-0067">ATP-binding</keyword>
<dbReference type="InterPro" id="IPR051182">
    <property type="entry name" value="Euk_NMN_adenylyltrnsfrase"/>
</dbReference>
<evidence type="ECO:0000256" key="4">
    <source>
        <dbReference type="ARBA" id="ARBA00011881"/>
    </source>
</evidence>
<dbReference type="PANTHER" id="PTHR12039:SF0">
    <property type="entry name" value="NICOTINAMIDE-NUCLEOTIDE ADENYLYLTRANSFERASE"/>
    <property type="match status" value="1"/>
</dbReference>
<dbReference type="FunFam" id="3.40.50.620:FF:000221">
    <property type="entry name" value="Nicotinamide/nicotinic acid mononucleotide adenylyltransferase 3"/>
    <property type="match status" value="1"/>
</dbReference>
<dbReference type="NCBIfam" id="TIGR00482">
    <property type="entry name" value="nicotinate (nicotinamide) nucleotide adenylyltransferase"/>
    <property type="match status" value="1"/>
</dbReference>
<dbReference type="AlphaFoldDB" id="A0A914V5I6"/>
<proteinExistence type="predicted"/>
<keyword evidence="19" id="KW-1185">Reference proteome</keyword>
<dbReference type="GO" id="GO:0000309">
    <property type="term" value="F:nicotinamide-nucleotide adenylyltransferase activity"/>
    <property type="evidence" value="ECO:0007669"/>
    <property type="project" value="TreeGrafter"/>
</dbReference>
<keyword evidence="5" id="KW-0662">Pyridine nucleotide biosynthesis</keyword>
<feature type="compositionally biased region" description="Basic and acidic residues" evidence="17">
    <location>
        <begin position="370"/>
        <end position="383"/>
    </location>
</feature>
<evidence type="ECO:0000256" key="2">
    <source>
        <dbReference type="ARBA" id="ARBA00004173"/>
    </source>
</evidence>
<dbReference type="Pfam" id="PF01467">
    <property type="entry name" value="CTP_transf_like"/>
    <property type="match status" value="1"/>
</dbReference>
<evidence type="ECO:0000256" key="7">
    <source>
        <dbReference type="ARBA" id="ARBA00022695"/>
    </source>
</evidence>
<keyword evidence="8" id="KW-0547">Nucleotide-binding</keyword>
<dbReference type="InterPro" id="IPR004821">
    <property type="entry name" value="Cyt_trans-like"/>
</dbReference>
<dbReference type="WBParaSite" id="PSAMB.scaffold155size71331.g2733.t1">
    <property type="protein sequence ID" value="PSAMB.scaffold155size71331.g2733.t1"/>
    <property type="gene ID" value="PSAMB.scaffold155size71331.g2733"/>
</dbReference>
<evidence type="ECO:0000256" key="11">
    <source>
        <dbReference type="ARBA" id="ARBA00023128"/>
    </source>
</evidence>
<dbReference type="GO" id="GO:0004515">
    <property type="term" value="F:nicotinate-nucleotide adenylyltransferase activity"/>
    <property type="evidence" value="ECO:0007669"/>
    <property type="project" value="TreeGrafter"/>
</dbReference>
<evidence type="ECO:0000256" key="8">
    <source>
        <dbReference type="ARBA" id="ARBA00022741"/>
    </source>
</evidence>
<organism evidence="19 20">
    <name type="scientific">Plectus sambesii</name>
    <dbReference type="NCBI Taxonomy" id="2011161"/>
    <lineage>
        <taxon>Eukaryota</taxon>
        <taxon>Metazoa</taxon>
        <taxon>Ecdysozoa</taxon>
        <taxon>Nematoda</taxon>
        <taxon>Chromadorea</taxon>
        <taxon>Plectida</taxon>
        <taxon>Plectina</taxon>
        <taxon>Plectoidea</taxon>
        <taxon>Plectidae</taxon>
        <taxon>Plectus</taxon>
    </lineage>
</organism>
<evidence type="ECO:0000256" key="16">
    <source>
        <dbReference type="SAM" id="Coils"/>
    </source>
</evidence>
<name>A0A914V5I6_9BILA</name>
<evidence type="ECO:0000256" key="1">
    <source>
        <dbReference type="ARBA" id="ARBA00001946"/>
    </source>
</evidence>
<keyword evidence="10" id="KW-0520">NAD</keyword>
<dbReference type="GO" id="GO:0005524">
    <property type="term" value="F:ATP binding"/>
    <property type="evidence" value="ECO:0007669"/>
    <property type="project" value="UniProtKB-KW"/>
</dbReference>
<dbReference type="SUPFAM" id="SSF52374">
    <property type="entry name" value="Nucleotidylyl transferase"/>
    <property type="match status" value="1"/>
</dbReference>
<evidence type="ECO:0000256" key="6">
    <source>
        <dbReference type="ARBA" id="ARBA00022679"/>
    </source>
</evidence>
<dbReference type="PANTHER" id="PTHR12039">
    <property type="entry name" value="NICOTINAMIDE MONONUCLEOTIDE ADENYLYLTRANSFERASE"/>
    <property type="match status" value="1"/>
</dbReference>
<comment type="subcellular location">
    <subcellularLocation>
        <location evidence="2">Mitochondrion</location>
    </subcellularLocation>
</comment>
<accession>A0A914V5I6</accession>
<evidence type="ECO:0000256" key="15">
    <source>
        <dbReference type="ARBA" id="ARBA00093425"/>
    </source>
</evidence>
<evidence type="ECO:0000256" key="14">
    <source>
        <dbReference type="ARBA" id="ARBA00079369"/>
    </source>
</evidence>
<evidence type="ECO:0000256" key="5">
    <source>
        <dbReference type="ARBA" id="ARBA00022642"/>
    </source>
</evidence>
<evidence type="ECO:0000256" key="9">
    <source>
        <dbReference type="ARBA" id="ARBA00022840"/>
    </source>
</evidence>
<protein>
    <recommendedName>
        <fullName evidence="12">Nicotinamide/nicotinic acid mononucleotide adenylyltransferase 3</fullName>
    </recommendedName>
    <alternativeName>
        <fullName evidence="13">Nicotinamide-nucleotide adenylyltransferase 3</fullName>
    </alternativeName>
    <alternativeName>
        <fullName evidence="14">Nicotinate-nucleotide adenylyltransferase 3</fullName>
    </alternativeName>
</protein>
<dbReference type="GO" id="GO:0009435">
    <property type="term" value="P:NAD+ biosynthetic process"/>
    <property type="evidence" value="ECO:0007669"/>
    <property type="project" value="InterPro"/>
</dbReference>
<evidence type="ECO:0000256" key="13">
    <source>
        <dbReference type="ARBA" id="ARBA00075132"/>
    </source>
</evidence>
<dbReference type="InterPro" id="IPR005248">
    <property type="entry name" value="NadD/NMNAT"/>
</dbReference>
<sequence>MAVITSSAFTAQKIALLACGCFNPPTYMHLRMFERARDYLQKNGCEVVEGIISPVADAFGKPGLVPAKHRLRMCELITKNSDWIRVDGWEANHPHWSRSLVVLNQVKSQLDTKYASTSTGSVRLMLLCGGDVVDSFPRLTPTGDNLWDPNDVMQIARDFGIIILSRIGSNPMATIYSLDHLRAQEKNIRVIEDETCPNDISSTRLRMALRRGESIKYCTDDAVIEYIKAEELYLEPSPPLCPPAVVQDTRSAYSFSAGPQGQPYSKNSIDNAWIQQQQQQLLQQQLQHQLQQHQQRQQQQADAVVWNERKSSTGSNILRSNAQVVVPISCWEPMSDALYDNVSEVRRETSLQLSCVPDRPSSCMVSPPDLESRRGAARGRESTSRSSPSSLIIRNTVNCGRGRNSGTFSAAKNRSQSGEFRTIPGGRNIRFATDSSASQSLIQARSVDNITTLHIGIIPVASDSDTDSDAKSNVTLRFKGFKLSPTPETTV</sequence>